<keyword evidence="3" id="KW-1185">Reference proteome</keyword>
<dbReference type="RefSeq" id="WP_377459812.1">
    <property type="nucleotide sequence ID" value="NZ_JBHLUB010000031.1"/>
</dbReference>
<dbReference type="Proteomes" id="UP001589862">
    <property type="component" value="Unassembled WGS sequence"/>
</dbReference>
<feature type="region of interest" description="Disordered" evidence="1">
    <location>
        <begin position="30"/>
        <end position="73"/>
    </location>
</feature>
<gene>
    <name evidence="2" type="ORF">ACFFFR_09240</name>
</gene>
<evidence type="ECO:0000313" key="3">
    <source>
        <dbReference type="Proteomes" id="UP001589862"/>
    </source>
</evidence>
<comment type="caution">
    <text evidence="2">The sequence shown here is derived from an EMBL/GenBank/DDBJ whole genome shotgun (WGS) entry which is preliminary data.</text>
</comment>
<dbReference type="EMBL" id="JBHLUB010000031">
    <property type="protein sequence ID" value="MFC0582559.1"/>
    <property type="molecule type" value="Genomic_DNA"/>
</dbReference>
<organism evidence="2 3">
    <name type="scientific">Micrococcoides hystricis</name>
    <dbReference type="NCBI Taxonomy" id="1572761"/>
    <lineage>
        <taxon>Bacteria</taxon>
        <taxon>Bacillati</taxon>
        <taxon>Actinomycetota</taxon>
        <taxon>Actinomycetes</taxon>
        <taxon>Micrococcales</taxon>
        <taxon>Micrococcaceae</taxon>
        <taxon>Micrococcoides</taxon>
    </lineage>
</organism>
<accession>A0ABV6PBR7</accession>
<name>A0ABV6PBR7_9MICC</name>
<protein>
    <submittedName>
        <fullName evidence="2">Uncharacterized protein</fullName>
    </submittedName>
</protein>
<evidence type="ECO:0000313" key="2">
    <source>
        <dbReference type="EMBL" id="MFC0582559.1"/>
    </source>
</evidence>
<reference evidence="2 3" key="1">
    <citation type="submission" date="2024-09" db="EMBL/GenBank/DDBJ databases">
        <authorList>
            <person name="Sun Q."/>
            <person name="Mori K."/>
        </authorList>
    </citation>
    <scope>NUCLEOTIDE SEQUENCE [LARGE SCALE GENOMIC DNA]</scope>
    <source>
        <strain evidence="2 3">NCAIM B.02604</strain>
    </source>
</reference>
<evidence type="ECO:0000256" key="1">
    <source>
        <dbReference type="SAM" id="MobiDB-lite"/>
    </source>
</evidence>
<sequence>MDVHRIAAHARTHVPAHSTATTAVAAHGAVEPNTTGGRSASDAAQACSEATEQSALEGPSSQPGQTGRTRYSHQLPKAVRLAWNGCC</sequence>
<proteinExistence type="predicted"/>
<feature type="compositionally biased region" description="Polar residues" evidence="1">
    <location>
        <begin position="48"/>
        <end position="69"/>
    </location>
</feature>